<dbReference type="GO" id="GO:0005975">
    <property type="term" value="P:carbohydrate metabolic process"/>
    <property type="evidence" value="ECO:0007669"/>
    <property type="project" value="InterPro"/>
</dbReference>
<dbReference type="InterPro" id="IPR006549">
    <property type="entry name" value="HAD-SF_hydro_IIIA"/>
</dbReference>
<name>A0A7C6Z4K7_9FIRM</name>
<evidence type="ECO:0000256" key="14">
    <source>
        <dbReference type="PIRSR" id="PIRSR004682-3"/>
    </source>
</evidence>
<accession>A0A7C6Z4K7</accession>
<feature type="binding site" evidence="13">
    <location>
        <begin position="50"/>
        <end position="53"/>
    </location>
    <ligand>
        <name>substrate</name>
    </ligand>
</feature>
<keyword evidence="15" id="KW-0460">Magnesium</keyword>
<dbReference type="PIRSF" id="PIRSF004682">
    <property type="entry name" value="GmhB"/>
    <property type="match status" value="1"/>
</dbReference>
<gene>
    <name evidence="16" type="ORF">GX523_09740</name>
</gene>
<evidence type="ECO:0000256" key="11">
    <source>
        <dbReference type="PIRNR" id="PIRNR004682"/>
    </source>
</evidence>
<evidence type="ECO:0000256" key="7">
    <source>
        <dbReference type="ARBA" id="ARBA00051130"/>
    </source>
</evidence>
<dbReference type="NCBIfam" id="TIGR01662">
    <property type="entry name" value="HAD-SF-IIIA"/>
    <property type="match status" value="1"/>
</dbReference>
<dbReference type="SUPFAM" id="SSF56784">
    <property type="entry name" value="HAD-like"/>
    <property type="match status" value="1"/>
</dbReference>
<dbReference type="InterPro" id="IPR006543">
    <property type="entry name" value="Histidinol-phos"/>
</dbReference>
<evidence type="ECO:0000256" key="10">
    <source>
        <dbReference type="ARBA" id="ARBA00061616"/>
    </source>
</evidence>
<feature type="binding site" evidence="13">
    <location>
        <begin position="8"/>
        <end position="10"/>
    </location>
    <ligand>
        <name>substrate</name>
    </ligand>
</feature>
<sequence>MSRAIFLDRDGVINEDDGYVYKPEGFRFKSGIFKFCKVAQDKGYLLIVATNQSGIARGYYTEQDYQVLTNWMLGEFDKQGVHITKAYHCPFHPDKGIGEYRCDSPDRKPNPGMLLKAKAEFDVDMANSILIGDKSSDIEAGINAGVGRLIFLQDKYPNSNNSNAEIITHISEAIKFL</sequence>
<feature type="binding site" evidence="13">
    <location>
        <begin position="16"/>
        <end position="19"/>
    </location>
    <ligand>
        <name>substrate</name>
    </ligand>
</feature>
<dbReference type="Gene3D" id="3.40.50.1000">
    <property type="entry name" value="HAD superfamily/HAD-like"/>
    <property type="match status" value="1"/>
</dbReference>
<evidence type="ECO:0000256" key="9">
    <source>
        <dbReference type="ARBA" id="ARBA00060656"/>
    </source>
</evidence>
<dbReference type="EC" id="3.1.3.-" evidence="11"/>
<keyword evidence="3 15" id="KW-0479">Metal-binding</keyword>
<evidence type="ECO:0000256" key="12">
    <source>
        <dbReference type="PIRSR" id="PIRSR004682-1"/>
    </source>
</evidence>
<evidence type="ECO:0000256" key="5">
    <source>
        <dbReference type="ARBA" id="ARBA00022833"/>
    </source>
</evidence>
<dbReference type="NCBIfam" id="TIGR01656">
    <property type="entry name" value="Histidinol-ppas"/>
    <property type="match status" value="1"/>
</dbReference>
<dbReference type="FunFam" id="3.40.50.1000:FF:000037">
    <property type="entry name" value="D,D-heptose 1,7-bisphosphate phosphatase"/>
    <property type="match status" value="1"/>
</dbReference>
<evidence type="ECO:0000256" key="3">
    <source>
        <dbReference type="ARBA" id="ARBA00022723"/>
    </source>
</evidence>
<dbReference type="GO" id="GO:0046872">
    <property type="term" value="F:metal ion binding"/>
    <property type="evidence" value="ECO:0007669"/>
    <property type="project" value="UniProtKB-KW"/>
</dbReference>
<feature type="binding site" evidence="15">
    <location>
        <position position="133"/>
    </location>
    <ligand>
        <name>Mg(2+)</name>
        <dbReference type="ChEBI" id="CHEBI:18420"/>
    </ligand>
</feature>
<evidence type="ECO:0000256" key="4">
    <source>
        <dbReference type="ARBA" id="ARBA00022801"/>
    </source>
</evidence>
<dbReference type="PANTHER" id="PTHR42891">
    <property type="entry name" value="D-GLYCERO-BETA-D-MANNO-HEPTOSE-1,7-BISPHOSPHATE 7-PHOSPHATASE"/>
    <property type="match status" value="1"/>
</dbReference>
<dbReference type="Pfam" id="PF13242">
    <property type="entry name" value="Hydrolase_like"/>
    <property type="match status" value="1"/>
</dbReference>
<feature type="site" description="Stabilizes the phosphoryl group" evidence="14">
    <location>
        <position position="108"/>
    </location>
</feature>
<comment type="caution">
    <text evidence="16">The sequence shown here is derived from an EMBL/GenBank/DDBJ whole genome shotgun (WGS) entry which is preliminary data.</text>
</comment>
<dbReference type="CDD" id="cd07503">
    <property type="entry name" value="HAD_HisB-N"/>
    <property type="match status" value="1"/>
</dbReference>
<evidence type="ECO:0000256" key="2">
    <source>
        <dbReference type="ARBA" id="ARBA00022490"/>
    </source>
</evidence>
<dbReference type="PANTHER" id="PTHR42891:SF1">
    <property type="entry name" value="D-GLYCERO-BETA-D-MANNO-HEPTOSE-1,7-BISPHOSPHATE 7-PHOSPHATASE"/>
    <property type="match status" value="1"/>
</dbReference>
<dbReference type="GO" id="GO:0005737">
    <property type="term" value="C:cytoplasm"/>
    <property type="evidence" value="ECO:0007669"/>
    <property type="project" value="UniProtKB-SubCell"/>
</dbReference>
<evidence type="ECO:0000256" key="6">
    <source>
        <dbReference type="ARBA" id="ARBA00023277"/>
    </source>
</evidence>
<dbReference type="AlphaFoldDB" id="A0A7C6Z4K7"/>
<feature type="active site" description="Nucleophile" evidence="12">
    <location>
        <position position="8"/>
    </location>
</feature>
<dbReference type="InterPro" id="IPR004446">
    <property type="entry name" value="Heptose_bisP_phosphatase"/>
</dbReference>
<protein>
    <recommendedName>
        <fullName evidence="11">D,D-heptose 1,7-bisphosphate phosphatase</fullName>
        <ecNumber evidence="11">3.1.3.-</ecNumber>
    </recommendedName>
</protein>
<evidence type="ECO:0000256" key="13">
    <source>
        <dbReference type="PIRSR" id="PIRSR004682-2"/>
    </source>
</evidence>
<evidence type="ECO:0000256" key="15">
    <source>
        <dbReference type="PIRSR" id="PIRSR004682-4"/>
    </source>
</evidence>
<feature type="binding site" evidence="15">
    <location>
        <position position="134"/>
    </location>
    <ligand>
        <name>Mg(2+)</name>
        <dbReference type="ChEBI" id="CHEBI:18420"/>
    </ligand>
</feature>
<keyword evidence="4 11" id="KW-0378">Hydrolase</keyword>
<comment type="cofactor">
    <cofactor evidence="15">
        <name>Zn(2+)</name>
        <dbReference type="ChEBI" id="CHEBI:29105"/>
    </cofactor>
</comment>
<evidence type="ECO:0000256" key="1">
    <source>
        <dbReference type="ARBA" id="ARBA00004496"/>
    </source>
</evidence>
<feature type="binding site" evidence="15">
    <location>
        <position position="8"/>
    </location>
    <ligand>
        <name>Mg(2+)</name>
        <dbReference type="ChEBI" id="CHEBI:18420"/>
    </ligand>
</feature>
<comment type="catalytic activity">
    <reaction evidence="7">
        <text>D-glycero-alpha-D-manno-heptose 1,7-bisphosphate + H2O = D-glycero-alpha-D-manno-heptose 1-phosphate + phosphate</text>
        <dbReference type="Rhea" id="RHEA:28522"/>
        <dbReference type="ChEBI" id="CHEBI:15377"/>
        <dbReference type="ChEBI" id="CHEBI:43474"/>
        <dbReference type="ChEBI" id="CHEBI:60207"/>
        <dbReference type="ChEBI" id="CHEBI:61574"/>
        <dbReference type="EC" id="3.1.3.83"/>
    </reaction>
</comment>
<feature type="site" description="Contributes to substrate recognition" evidence="14">
    <location>
        <position position="107"/>
    </location>
</feature>
<dbReference type="InterPro" id="IPR023214">
    <property type="entry name" value="HAD_sf"/>
</dbReference>
<keyword evidence="5 15" id="KW-0862">Zinc</keyword>
<dbReference type="NCBIfam" id="TIGR00213">
    <property type="entry name" value="GmhB_yaeD"/>
    <property type="match status" value="1"/>
</dbReference>
<keyword evidence="6 11" id="KW-0119">Carbohydrate metabolism</keyword>
<dbReference type="Proteomes" id="UP000553059">
    <property type="component" value="Unassembled WGS sequence"/>
</dbReference>
<comment type="pathway">
    <text evidence="9">Nucleotide-sugar biosynthesis; GDP-D-glycero-alpha-D-manno-heptose biosynthesis; GDP-D-glycero-alpha-D-manno-heptose from D-glycero-alpha-D-manno-heptose 7-phosphate: step 2/3.</text>
</comment>
<proteinExistence type="inferred from homology"/>
<dbReference type="EMBL" id="DUTF01000222">
    <property type="protein sequence ID" value="HHY27005.1"/>
    <property type="molecule type" value="Genomic_DNA"/>
</dbReference>
<evidence type="ECO:0000313" key="17">
    <source>
        <dbReference type="Proteomes" id="UP000553059"/>
    </source>
</evidence>
<feature type="binding site" evidence="13">
    <location>
        <begin position="107"/>
        <end position="108"/>
    </location>
    <ligand>
        <name>substrate</name>
    </ligand>
</feature>
<feature type="binding site" evidence="15">
    <location>
        <position position="10"/>
    </location>
    <ligand>
        <name>Mg(2+)</name>
        <dbReference type="ChEBI" id="CHEBI:18420"/>
    </ligand>
</feature>
<feature type="site" description="Stabilizes the phosphoryl group" evidence="14">
    <location>
        <position position="50"/>
    </location>
</feature>
<comment type="subcellular location">
    <subcellularLocation>
        <location evidence="1 11">Cytoplasm</location>
    </subcellularLocation>
</comment>
<evidence type="ECO:0000313" key="16">
    <source>
        <dbReference type="EMBL" id="HHY27005.1"/>
    </source>
</evidence>
<keyword evidence="2 11" id="KW-0963">Cytoplasm</keyword>
<dbReference type="GO" id="GO:0016791">
    <property type="term" value="F:phosphatase activity"/>
    <property type="evidence" value="ECO:0007669"/>
    <property type="project" value="InterPro"/>
</dbReference>
<comment type="cofactor">
    <cofactor evidence="15">
        <name>Mg(2+)</name>
        <dbReference type="ChEBI" id="CHEBI:18420"/>
    </cofactor>
</comment>
<reference evidence="16 17" key="1">
    <citation type="journal article" date="2020" name="Biotechnol. Biofuels">
        <title>New insights from the biogas microbiome by comprehensive genome-resolved metagenomics of nearly 1600 species originating from multiple anaerobic digesters.</title>
        <authorList>
            <person name="Campanaro S."/>
            <person name="Treu L."/>
            <person name="Rodriguez-R L.M."/>
            <person name="Kovalovszki A."/>
            <person name="Ziels R.M."/>
            <person name="Maus I."/>
            <person name="Zhu X."/>
            <person name="Kougias P.G."/>
            <person name="Basile A."/>
            <person name="Luo G."/>
            <person name="Schluter A."/>
            <person name="Konstantinidis K.T."/>
            <person name="Angelidaki I."/>
        </authorList>
    </citation>
    <scope>NUCLEOTIDE SEQUENCE [LARGE SCALE GENOMIC DNA]</scope>
    <source>
        <strain evidence="16">AS05jafATM_4</strain>
    </source>
</reference>
<organism evidence="16 17">
    <name type="scientific">Desulfitobacterium dehalogenans</name>
    <dbReference type="NCBI Taxonomy" id="36854"/>
    <lineage>
        <taxon>Bacteria</taxon>
        <taxon>Bacillati</taxon>
        <taxon>Bacillota</taxon>
        <taxon>Clostridia</taxon>
        <taxon>Eubacteriales</taxon>
        <taxon>Desulfitobacteriaceae</taxon>
        <taxon>Desulfitobacterium</taxon>
    </lineage>
</organism>
<feature type="active site" description="Proton donor" evidence="12">
    <location>
        <position position="10"/>
    </location>
</feature>
<dbReference type="InterPro" id="IPR036412">
    <property type="entry name" value="HAD-like_sf"/>
</dbReference>
<evidence type="ECO:0000256" key="8">
    <source>
        <dbReference type="ARBA" id="ARBA00058363"/>
    </source>
</evidence>
<feature type="binding site" evidence="15">
    <location>
        <position position="89"/>
    </location>
    <ligand>
        <name>Zn(2+)</name>
        <dbReference type="ChEBI" id="CHEBI:29105"/>
    </ligand>
</feature>
<comment type="function">
    <text evidence="8">Converts the D-glycero-alpha-D-manno-heptose 1,7-bisphosphate intermediate into D-glycero-alpha-D-manno-heptose 1-phosphate by removing the phosphate group at the C-7 position.</text>
</comment>
<feature type="binding site" evidence="13">
    <location>
        <position position="134"/>
    </location>
    <ligand>
        <name>substrate</name>
    </ligand>
</feature>
<comment type="similarity">
    <text evidence="10 11">Belongs to the gmhB family.</text>
</comment>